<dbReference type="AlphaFoldDB" id="A0A1I8HB52"/>
<evidence type="ECO:0000313" key="2">
    <source>
        <dbReference type="WBParaSite" id="maker-uti_cns_0005144-snap-gene-0.7-mRNA-1"/>
    </source>
</evidence>
<organism evidence="1 2">
    <name type="scientific">Macrostomum lignano</name>
    <dbReference type="NCBI Taxonomy" id="282301"/>
    <lineage>
        <taxon>Eukaryota</taxon>
        <taxon>Metazoa</taxon>
        <taxon>Spiralia</taxon>
        <taxon>Lophotrochozoa</taxon>
        <taxon>Platyhelminthes</taxon>
        <taxon>Rhabditophora</taxon>
        <taxon>Macrostomorpha</taxon>
        <taxon>Macrostomida</taxon>
        <taxon>Macrostomidae</taxon>
        <taxon>Macrostomum</taxon>
    </lineage>
</organism>
<reference evidence="2" key="1">
    <citation type="submission" date="2016-11" db="UniProtKB">
        <authorList>
            <consortium name="WormBaseParasite"/>
        </authorList>
    </citation>
    <scope>IDENTIFICATION</scope>
</reference>
<dbReference type="WBParaSite" id="maker-uti_cns_0005144-snap-gene-0.7-mRNA-1">
    <property type="protein sequence ID" value="maker-uti_cns_0005144-snap-gene-0.7-mRNA-1"/>
    <property type="gene ID" value="maker-uti_cns_0005144-snap-gene-0.7"/>
</dbReference>
<name>A0A1I8HB52_9PLAT</name>
<accession>A0A1I8HB52</accession>
<proteinExistence type="predicted"/>
<evidence type="ECO:0000313" key="1">
    <source>
        <dbReference type="Proteomes" id="UP000095280"/>
    </source>
</evidence>
<keyword evidence="1" id="KW-1185">Reference proteome</keyword>
<sequence>MAWISYGGRSGATILDKRRSRYADNASNSDDGGAVGSDDPPRYKGVPLCGAGLCSGPGLPPKRLPRPGIDCVNGDRPCLPCDIVNVRLRVAVAGSKVKRAVAECQRRYFCRVWNLLFAYLFPGEHRDGPCNPRVVRPNDPMPVCRGQPQNSQWRQRQKQSQPRPVWERALSPVEDMKMTDHRVRRRLPDEQKQPPASTPPPPPPPPPPTAKKRPAVQTRRQAGNLRYNLVDRPYLTGDSLKSHQIRGATPARNGQLRGNFYDLPAMDSEKRA</sequence>
<protein>
    <submittedName>
        <fullName evidence="2">Uncharacterized protein</fullName>
    </submittedName>
</protein>
<dbReference type="Proteomes" id="UP000095280">
    <property type="component" value="Unplaced"/>
</dbReference>